<evidence type="ECO:0000313" key="5">
    <source>
        <dbReference type="Proteomes" id="UP000182278"/>
    </source>
</evidence>
<evidence type="ECO:0008006" key="6">
    <source>
        <dbReference type="Google" id="ProtNLM"/>
    </source>
</evidence>
<sequence length="414" mass="45880">MAKLAVLGGKQAAKGLNIPAWPFVDREDERMLVKVLKGRRWCRIYPGSWAEKFEKAYAKWNQAKYAIAAANGTVTLELSLKAGGVKIGDEVLVPAVTFIASASAISEVGAIPIFVDVDPGTFQISPEALEASITKRTKAVIAVHYGGYPVNFDKIIPIVRKHKLLLVEDCAHAHGTEWKGRPVGSIGDFGSFSFQESKSLSSGEGGAILTNNKKYYEEASIIHNIGRVVGKPGYGHFILSSNYRLSEFQAGVLLSQLSRLTQQTNHKYKMGEFLAKELNKIGGVDSLPRDKRITKRGYYFFIIKYDARQFGGVHRDKFLSALRAEGVPCGAAYGVPLYKNYAFCRAQIEKVLPSRVVGKLPNYEKLYLPVAENFCANQQITLWHPLLLTDRNGIQKIIDTVAKIKENIDELKKV</sequence>
<dbReference type="STRING" id="1817893.AUJ66_05680"/>
<dbReference type="InterPro" id="IPR015422">
    <property type="entry name" value="PyrdxlP-dep_Trfase_small"/>
</dbReference>
<evidence type="ECO:0000256" key="2">
    <source>
        <dbReference type="PIRSR" id="PIRSR000390-2"/>
    </source>
</evidence>
<dbReference type="Gene3D" id="3.90.1150.10">
    <property type="entry name" value="Aspartate Aminotransferase, domain 1"/>
    <property type="match status" value="1"/>
</dbReference>
<reference evidence="4 5" key="1">
    <citation type="journal article" date="2016" name="Environ. Microbiol.">
        <title>Genomic resolution of a cold subsurface aquifer community provides metabolic insights for novel microbes adapted to high CO concentrations.</title>
        <authorList>
            <person name="Probst A.J."/>
            <person name="Castelle C.J."/>
            <person name="Singh A."/>
            <person name="Brown C.T."/>
            <person name="Anantharaman K."/>
            <person name="Sharon I."/>
            <person name="Hug L.A."/>
            <person name="Burstein D."/>
            <person name="Emerson J.B."/>
            <person name="Thomas B.C."/>
            <person name="Banfield J.F."/>
        </authorList>
    </citation>
    <scope>NUCLEOTIDE SEQUENCE [LARGE SCALE GENOMIC DNA]</scope>
    <source>
        <strain evidence="4">CG1_02_38_46</strain>
    </source>
</reference>
<dbReference type="Gene3D" id="3.40.640.10">
    <property type="entry name" value="Type I PLP-dependent aspartate aminotransferase-like (Major domain)"/>
    <property type="match status" value="1"/>
</dbReference>
<organism evidence="4 5">
    <name type="scientific">Candidatus Desantisbacteria bacterium CG1_02_38_46</name>
    <dbReference type="NCBI Taxonomy" id="1817893"/>
    <lineage>
        <taxon>Bacteria</taxon>
        <taxon>Candidatus Desantisiibacteriota</taxon>
    </lineage>
</organism>
<dbReference type="InterPro" id="IPR015424">
    <property type="entry name" value="PyrdxlP-dep_Trfase"/>
</dbReference>
<dbReference type="InterPro" id="IPR015421">
    <property type="entry name" value="PyrdxlP-dep_Trfase_major"/>
</dbReference>
<dbReference type="GO" id="GO:0000271">
    <property type="term" value="P:polysaccharide biosynthetic process"/>
    <property type="evidence" value="ECO:0007669"/>
    <property type="project" value="TreeGrafter"/>
</dbReference>
<comment type="caution">
    <text evidence="4">The sequence shown here is derived from an EMBL/GenBank/DDBJ whole genome shotgun (WGS) entry which is preliminary data.</text>
</comment>
<evidence type="ECO:0000313" key="4">
    <source>
        <dbReference type="EMBL" id="OIN96633.1"/>
    </source>
</evidence>
<evidence type="ECO:0000256" key="1">
    <source>
        <dbReference type="PIRSR" id="PIRSR000390-1"/>
    </source>
</evidence>
<protein>
    <recommendedName>
        <fullName evidence="6">Aminotransferase DegT</fullName>
    </recommendedName>
</protein>
<accession>A0A1J4SB01</accession>
<gene>
    <name evidence="4" type="ORF">AUJ66_05680</name>
</gene>
<dbReference type="GO" id="GO:0008483">
    <property type="term" value="F:transaminase activity"/>
    <property type="evidence" value="ECO:0007669"/>
    <property type="project" value="TreeGrafter"/>
</dbReference>
<comment type="similarity">
    <text evidence="3">Belongs to the DegT/DnrJ/EryC1 family.</text>
</comment>
<dbReference type="PANTHER" id="PTHR30244">
    <property type="entry name" value="TRANSAMINASE"/>
    <property type="match status" value="1"/>
</dbReference>
<name>A0A1J4SB01_9BACT</name>
<dbReference type="EMBL" id="MNUO01000087">
    <property type="protein sequence ID" value="OIN96633.1"/>
    <property type="molecule type" value="Genomic_DNA"/>
</dbReference>
<feature type="active site" description="Proton acceptor" evidence="1">
    <location>
        <position position="198"/>
    </location>
</feature>
<proteinExistence type="inferred from homology"/>
<dbReference type="PIRSF" id="PIRSF000390">
    <property type="entry name" value="PLP_StrS"/>
    <property type="match status" value="1"/>
</dbReference>
<keyword evidence="2 3" id="KW-0663">Pyridoxal phosphate</keyword>
<dbReference type="Proteomes" id="UP000182278">
    <property type="component" value="Unassembled WGS sequence"/>
</dbReference>
<dbReference type="PANTHER" id="PTHR30244:SF34">
    <property type="entry name" value="DTDP-4-AMINO-4,6-DIDEOXYGALACTOSE TRANSAMINASE"/>
    <property type="match status" value="1"/>
</dbReference>
<feature type="modified residue" description="N6-(pyridoxal phosphate)lysine" evidence="2">
    <location>
        <position position="198"/>
    </location>
</feature>
<dbReference type="InterPro" id="IPR000653">
    <property type="entry name" value="DegT/StrS_aminotransferase"/>
</dbReference>
<evidence type="ECO:0000256" key="3">
    <source>
        <dbReference type="RuleBase" id="RU004508"/>
    </source>
</evidence>
<dbReference type="AlphaFoldDB" id="A0A1J4SB01"/>
<dbReference type="SUPFAM" id="SSF53383">
    <property type="entry name" value="PLP-dependent transferases"/>
    <property type="match status" value="1"/>
</dbReference>
<dbReference type="CDD" id="cd00616">
    <property type="entry name" value="AHBA_syn"/>
    <property type="match status" value="1"/>
</dbReference>
<dbReference type="Pfam" id="PF01041">
    <property type="entry name" value="DegT_DnrJ_EryC1"/>
    <property type="match status" value="1"/>
</dbReference>
<dbReference type="GO" id="GO:0030170">
    <property type="term" value="F:pyridoxal phosphate binding"/>
    <property type="evidence" value="ECO:0007669"/>
    <property type="project" value="TreeGrafter"/>
</dbReference>